<evidence type="ECO:0000256" key="6">
    <source>
        <dbReference type="SAM" id="MobiDB-lite"/>
    </source>
</evidence>
<proteinExistence type="predicted"/>
<evidence type="ECO:0000313" key="8">
    <source>
        <dbReference type="EMBL" id="KTA97787.1"/>
    </source>
</evidence>
<evidence type="ECO:0000256" key="4">
    <source>
        <dbReference type="ARBA" id="ARBA00023242"/>
    </source>
</evidence>
<dbReference type="GO" id="GO:0035617">
    <property type="term" value="P:stress granule disassembly"/>
    <property type="evidence" value="ECO:0007669"/>
    <property type="project" value="EnsemblFungi"/>
</dbReference>
<accession>A0A0W0CEB1</accession>
<dbReference type="VEuPathDB" id="FungiDB:CAGL0E03960g"/>
<comment type="caution">
    <text evidence="8">The sequence shown here is derived from an EMBL/GenBank/DDBJ whole genome shotgun (WGS) entry which is preliminary data.</text>
</comment>
<dbReference type="GO" id="GO:0010494">
    <property type="term" value="C:cytoplasmic stress granule"/>
    <property type="evidence" value="ECO:0007669"/>
    <property type="project" value="EnsemblFungi"/>
</dbReference>
<dbReference type="Proteomes" id="UP000054886">
    <property type="component" value="Unassembled WGS sequence"/>
</dbReference>
<evidence type="ECO:0000313" key="9">
    <source>
        <dbReference type="Proteomes" id="UP000054886"/>
    </source>
</evidence>
<dbReference type="GO" id="GO:0048027">
    <property type="term" value="F:mRNA 5'-UTR binding"/>
    <property type="evidence" value="ECO:0007669"/>
    <property type="project" value="EnsemblFungi"/>
</dbReference>
<keyword evidence="2" id="KW-0677">Repeat</keyword>
<dbReference type="SMART" id="SM00360">
    <property type="entry name" value="RRM"/>
    <property type="match status" value="2"/>
</dbReference>
<evidence type="ECO:0000256" key="5">
    <source>
        <dbReference type="PROSITE-ProRule" id="PRU00176"/>
    </source>
</evidence>
<dbReference type="InterPro" id="IPR035979">
    <property type="entry name" value="RBD_domain_sf"/>
</dbReference>
<feature type="region of interest" description="Disordered" evidence="6">
    <location>
        <begin position="119"/>
        <end position="165"/>
    </location>
</feature>
<dbReference type="InterPro" id="IPR012677">
    <property type="entry name" value="Nucleotide-bd_a/b_plait_sf"/>
</dbReference>
<feature type="compositionally biased region" description="Gly residues" evidence="6">
    <location>
        <begin position="123"/>
        <end position="160"/>
    </location>
</feature>
<dbReference type="CDD" id="cd00590">
    <property type="entry name" value="RRM_SF"/>
    <property type="match status" value="1"/>
</dbReference>
<dbReference type="AlphaFoldDB" id="A0A0W0CEB1"/>
<keyword evidence="4" id="KW-0539">Nucleus</keyword>
<gene>
    <name evidence="8" type="ORF">AO440_000986</name>
</gene>
<feature type="compositionally biased region" description="Basic and acidic residues" evidence="6">
    <location>
        <begin position="284"/>
        <end position="297"/>
    </location>
</feature>
<dbReference type="EMBL" id="LLZZ01000156">
    <property type="protein sequence ID" value="KTA97787.1"/>
    <property type="molecule type" value="Genomic_DNA"/>
</dbReference>
<evidence type="ECO:0000256" key="3">
    <source>
        <dbReference type="ARBA" id="ARBA00022884"/>
    </source>
</evidence>
<dbReference type="PROSITE" id="PS50102">
    <property type="entry name" value="RRM"/>
    <property type="match status" value="2"/>
</dbReference>
<dbReference type="InterPro" id="IPR000504">
    <property type="entry name" value="RRM_dom"/>
</dbReference>
<feature type="region of interest" description="Disordered" evidence="6">
    <location>
        <begin position="265"/>
        <end position="297"/>
    </location>
</feature>
<dbReference type="Pfam" id="PF00076">
    <property type="entry name" value="RRM_1"/>
    <property type="match status" value="2"/>
</dbReference>
<evidence type="ECO:0000256" key="1">
    <source>
        <dbReference type="ARBA" id="ARBA00004123"/>
    </source>
</evidence>
<feature type="compositionally biased region" description="Acidic residues" evidence="6">
    <location>
        <begin position="270"/>
        <end position="283"/>
    </location>
</feature>
<dbReference type="VEuPathDB" id="FungiDB:GWK60_E03663"/>
<name>A0A0W0CEB1_CANGB</name>
<feature type="domain" description="RRM" evidence="7">
    <location>
        <begin position="177"/>
        <end position="265"/>
    </location>
</feature>
<feature type="domain" description="RRM" evidence="7">
    <location>
        <begin position="28"/>
        <end position="108"/>
    </location>
</feature>
<sequence length="297" mass="33374">MAEQVEEVPVENHEEVIHSSLFEIDPEDTIFIGNVAHECSPEDIEAIFKEEFGDVQVDIPQKEHKEHTPASKHALVKFPSQIDYTALKEKYNRTVVKEREIHIKKARTQEELRNMSRFRRGGFRGGRGGFRGGRGGFRGGRGGFRGGRGGFRGGRGGFRGGRNQNRVPLSELERSTDTLYINNVPYDATKEELASLFGTTAENVSMPMRKSRDHETGALVASETLNRGMAFVTYAKFTGDISAKASEFNGKTLKDRALIVDVAVVKQDEPEQEEKENSQEEEQQQEKEEAKEEPAQE</sequence>
<dbReference type="GO" id="GO:0031370">
    <property type="term" value="F:eukaryotic initiation factor 4G binding"/>
    <property type="evidence" value="ECO:0007669"/>
    <property type="project" value="EnsemblFungi"/>
</dbReference>
<reference evidence="8 9" key="1">
    <citation type="submission" date="2015-10" db="EMBL/GenBank/DDBJ databases">
        <title>Draft genomes sequences of Candida glabrata isolates 1A, 1B, 2A, 2B, 3A and 3B.</title>
        <authorList>
            <person name="Haavelsrud O.E."/>
            <person name="Gaustad P."/>
        </authorList>
    </citation>
    <scope>NUCLEOTIDE SEQUENCE [LARGE SCALE GENOMIC DNA]</scope>
    <source>
        <strain evidence="8">910700640</strain>
    </source>
</reference>
<dbReference type="SUPFAM" id="SSF54928">
    <property type="entry name" value="RNA-binding domain, RBD"/>
    <property type="match status" value="2"/>
</dbReference>
<evidence type="ECO:0000259" key="7">
    <source>
        <dbReference type="PROSITE" id="PS50102"/>
    </source>
</evidence>
<dbReference type="PANTHER" id="PTHR48039">
    <property type="entry name" value="RNA-BINDING MOTIF PROTEIN 14B"/>
    <property type="match status" value="1"/>
</dbReference>
<dbReference type="GO" id="GO:0005730">
    <property type="term" value="C:nucleolus"/>
    <property type="evidence" value="ECO:0007669"/>
    <property type="project" value="EnsemblFungi"/>
</dbReference>
<protein>
    <submittedName>
        <fullName evidence="8">Single-stranded nucleic acid-binding protein</fullName>
    </submittedName>
</protein>
<dbReference type="GO" id="GO:0032055">
    <property type="term" value="P:negative regulation of translation in response to stress"/>
    <property type="evidence" value="ECO:0007669"/>
    <property type="project" value="EnsemblFungi"/>
</dbReference>
<organism evidence="8 9">
    <name type="scientific">Candida glabrata</name>
    <name type="common">Yeast</name>
    <name type="synonym">Torulopsis glabrata</name>
    <dbReference type="NCBI Taxonomy" id="5478"/>
    <lineage>
        <taxon>Eukaryota</taxon>
        <taxon>Fungi</taxon>
        <taxon>Dikarya</taxon>
        <taxon>Ascomycota</taxon>
        <taxon>Saccharomycotina</taxon>
        <taxon>Saccharomycetes</taxon>
        <taxon>Saccharomycetales</taxon>
        <taxon>Saccharomycetaceae</taxon>
        <taxon>Nakaseomyces</taxon>
    </lineage>
</organism>
<dbReference type="VEuPathDB" id="FungiDB:B1J91_E03960g"/>
<dbReference type="VEuPathDB" id="FungiDB:GVI51_E03685"/>
<comment type="subcellular location">
    <subcellularLocation>
        <location evidence="1">Nucleus</location>
    </subcellularLocation>
</comment>
<dbReference type="GO" id="GO:0000932">
    <property type="term" value="C:P-body"/>
    <property type="evidence" value="ECO:0007669"/>
    <property type="project" value="EnsemblFungi"/>
</dbReference>
<dbReference type="Gene3D" id="3.30.70.330">
    <property type="match status" value="2"/>
</dbReference>
<dbReference type="GO" id="GO:0045947">
    <property type="term" value="P:negative regulation of translational initiation"/>
    <property type="evidence" value="ECO:0007669"/>
    <property type="project" value="EnsemblFungi"/>
</dbReference>
<dbReference type="PANTHER" id="PTHR48039:SF5">
    <property type="entry name" value="RNA-BINDING PROTEIN 28"/>
    <property type="match status" value="1"/>
</dbReference>
<evidence type="ECO:0000256" key="2">
    <source>
        <dbReference type="ARBA" id="ARBA00022737"/>
    </source>
</evidence>
<dbReference type="InterPro" id="IPR051945">
    <property type="entry name" value="RRM_MRD1_RNA_proc_ribogen"/>
</dbReference>
<keyword evidence="3 5" id="KW-0694">RNA-binding</keyword>